<dbReference type="InterPro" id="IPR025736">
    <property type="entry name" value="PucR_C-HTH_dom"/>
</dbReference>
<dbReference type="PANTHER" id="PTHR33744">
    <property type="entry name" value="CARBOHYDRATE DIACID REGULATOR"/>
    <property type="match status" value="1"/>
</dbReference>
<feature type="domain" description="PucR C-terminal helix-turn-helix" evidence="2">
    <location>
        <begin position="442"/>
        <end position="483"/>
    </location>
</feature>
<evidence type="ECO:0000259" key="1">
    <source>
        <dbReference type="Pfam" id="PF07905"/>
    </source>
</evidence>
<sequence>MAYLLSDALRDPLLAAAEPVLVGGGPGADRALIRWAHASEQLDVAPLLLGGELLLMEGVHLSLDQDAEECRRYVASLVDSGVGALAVELSLRLPRLPSPLLAAADELGLAVLTLSRRVPFVQVCESVNTRLTEQKFRSLRMADRMSGLLSEAAAADAGIDELMRVVSTATGASATLVSLTGEELARAAPGRGIDTARTAGSSSGVLRAGDSLLGTLYLRAHEDADLHSVAVALDRAPDVLAIALLRHRPPSVPERLTAQLFAVLTADESRSDPAIELQVEALLGRLGAGTRGRYLGLWADVDHDDRLLRALRDTVAAAGADPAPVLGVVGAEVLALLPFADAAAMEAGRSALLDGAAHLMRSRLSSGGGLICVGSGLGDQGRVQRELAEVRGVRDWAPAGVGVVDSRHHRLERFASTLRDDAEADDFVEEVLGPLLAHRSELLTTLETFASLWGSKTATAAALGVGRQTLYDRLARIQSLIGPLDASPARTRVITTAVFLHRARASLPAGPAAPRRAFPPLADR</sequence>
<proteinExistence type="predicted"/>
<reference evidence="4" key="1">
    <citation type="submission" date="2017-04" db="EMBL/GenBank/DDBJ databases">
        <authorList>
            <person name="Varghese N."/>
            <person name="Submissions S."/>
        </authorList>
    </citation>
    <scope>NUCLEOTIDE SEQUENCE [LARGE SCALE GENOMIC DNA]</scope>
    <source>
        <strain evidence="4">VKM Ac-2121</strain>
    </source>
</reference>
<dbReference type="Gene3D" id="1.10.10.2840">
    <property type="entry name" value="PucR C-terminal helix-turn-helix domain"/>
    <property type="match status" value="1"/>
</dbReference>
<dbReference type="InterPro" id="IPR042070">
    <property type="entry name" value="PucR_C-HTH_sf"/>
</dbReference>
<dbReference type="InterPro" id="IPR012914">
    <property type="entry name" value="PucR_dom"/>
</dbReference>
<protein>
    <submittedName>
        <fullName evidence="3">Purine catabolism regulatory protein</fullName>
    </submittedName>
</protein>
<dbReference type="OrthoDB" id="2973014at2"/>
<name>A0A1X7MUF9_9MICO</name>
<keyword evidence="4" id="KW-1185">Reference proteome</keyword>
<dbReference type="Pfam" id="PF07905">
    <property type="entry name" value="PucR"/>
    <property type="match status" value="1"/>
</dbReference>
<dbReference type="STRING" id="1891671.SAMN06295885_0019"/>
<gene>
    <name evidence="3" type="ORF">SAMN06295885_0019</name>
</gene>
<organism evidence="3 4">
    <name type="scientific">Rathayibacter oskolensis</name>
    <dbReference type="NCBI Taxonomy" id="1891671"/>
    <lineage>
        <taxon>Bacteria</taxon>
        <taxon>Bacillati</taxon>
        <taxon>Actinomycetota</taxon>
        <taxon>Actinomycetes</taxon>
        <taxon>Micrococcales</taxon>
        <taxon>Microbacteriaceae</taxon>
        <taxon>Rathayibacter</taxon>
    </lineage>
</organism>
<feature type="domain" description="Purine catabolism PurC-like" evidence="1">
    <location>
        <begin position="8"/>
        <end position="130"/>
    </location>
</feature>
<dbReference type="RefSeq" id="WP_085474598.1">
    <property type="nucleotide sequence ID" value="NZ_FXBM01000001.1"/>
</dbReference>
<evidence type="ECO:0000313" key="3">
    <source>
        <dbReference type="EMBL" id="SMH27666.1"/>
    </source>
</evidence>
<evidence type="ECO:0000259" key="2">
    <source>
        <dbReference type="Pfam" id="PF13556"/>
    </source>
</evidence>
<dbReference type="Proteomes" id="UP000193711">
    <property type="component" value="Unassembled WGS sequence"/>
</dbReference>
<dbReference type="Pfam" id="PF13556">
    <property type="entry name" value="HTH_30"/>
    <property type="match status" value="1"/>
</dbReference>
<dbReference type="EMBL" id="FXBM01000001">
    <property type="protein sequence ID" value="SMH27666.1"/>
    <property type="molecule type" value="Genomic_DNA"/>
</dbReference>
<evidence type="ECO:0000313" key="4">
    <source>
        <dbReference type="Proteomes" id="UP000193711"/>
    </source>
</evidence>
<dbReference type="InterPro" id="IPR051448">
    <property type="entry name" value="CdaR-like_regulators"/>
</dbReference>
<accession>A0A1X7MUF9</accession>
<dbReference type="AlphaFoldDB" id="A0A1X7MUF9"/>
<dbReference type="PANTHER" id="PTHR33744:SF1">
    <property type="entry name" value="DNA-BINDING TRANSCRIPTIONAL ACTIVATOR ADER"/>
    <property type="match status" value="1"/>
</dbReference>